<protein>
    <submittedName>
        <fullName evidence="3">Uncharacterized protein</fullName>
    </submittedName>
</protein>
<evidence type="ECO:0000256" key="1">
    <source>
        <dbReference type="SAM" id="Coils"/>
    </source>
</evidence>
<name>A0A5N7DER0_9EURO</name>
<evidence type="ECO:0000313" key="4">
    <source>
        <dbReference type="Proteomes" id="UP000325579"/>
    </source>
</evidence>
<dbReference type="EMBL" id="ML736764">
    <property type="protein sequence ID" value="KAE8404936.1"/>
    <property type="molecule type" value="Genomic_DNA"/>
</dbReference>
<dbReference type="Proteomes" id="UP000325579">
    <property type="component" value="Unassembled WGS sequence"/>
</dbReference>
<gene>
    <name evidence="3" type="ORF">BDV37DRAFT_282465</name>
</gene>
<dbReference type="RefSeq" id="XP_031942255.1">
    <property type="nucleotide sequence ID" value="XM_032087060.1"/>
</dbReference>
<sequence length="305" mass="34371">MPALELSALGSQRKAQEELREPQTRRPGAVSIRAILQTHSRTRLYVRPIAWVADHLRLLQCYFRPLEAEDSCGQSSCTASPKPKSRRDPGNVWRRMPGDITQNRAVDVKSKDAILAATRLCRPTSLAVPKLALETILESFNNFPLPSKCLSLYSHGRHAVQLRTDNLFTGDSISPTLAYISFDPIKRLRSDYVDIPRCDPLRNVPVSNIKQKRLRWLESQRKVEDPYVVAISMALAQEQRRMQQARQKKQGSEVIPMNNPETLEAQVNGYANCGGTQVNAENPMPYLDVGISTPHAASSFKRPRF</sequence>
<feature type="region of interest" description="Disordered" evidence="2">
    <location>
        <begin position="71"/>
        <end position="92"/>
    </location>
</feature>
<keyword evidence="1" id="KW-0175">Coiled coil</keyword>
<dbReference type="OrthoDB" id="5343483at2759"/>
<evidence type="ECO:0000313" key="3">
    <source>
        <dbReference type="EMBL" id="KAE8404936.1"/>
    </source>
</evidence>
<keyword evidence="4" id="KW-1185">Reference proteome</keyword>
<feature type="coiled-coil region" evidence="1">
    <location>
        <begin position="228"/>
        <end position="255"/>
    </location>
</feature>
<reference evidence="3 4" key="1">
    <citation type="submission" date="2019-04" db="EMBL/GenBank/DDBJ databases">
        <authorList>
            <consortium name="DOE Joint Genome Institute"/>
            <person name="Mondo S."/>
            <person name="Kjaerbolling I."/>
            <person name="Vesth T."/>
            <person name="Frisvad J.C."/>
            <person name="Nybo J.L."/>
            <person name="Theobald S."/>
            <person name="Kildgaard S."/>
            <person name="Isbrandt T."/>
            <person name="Kuo A."/>
            <person name="Sato A."/>
            <person name="Lyhne E.K."/>
            <person name="Kogle M.E."/>
            <person name="Wiebenga A."/>
            <person name="Kun R.S."/>
            <person name="Lubbers R.J."/>
            <person name="Makela M.R."/>
            <person name="Barry K."/>
            <person name="Chovatia M."/>
            <person name="Clum A."/>
            <person name="Daum C."/>
            <person name="Haridas S."/>
            <person name="He G."/>
            <person name="LaButti K."/>
            <person name="Lipzen A."/>
            <person name="Riley R."/>
            <person name="Salamov A."/>
            <person name="Simmons B.A."/>
            <person name="Magnuson J.K."/>
            <person name="Henrissat B."/>
            <person name="Mortensen U.H."/>
            <person name="Larsen T.O."/>
            <person name="Devries R.P."/>
            <person name="Grigoriev I.V."/>
            <person name="Machida M."/>
            <person name="Baker S.E."/>
            <person name="Andersen M.R."/>
            <person name="Cantor M.N."/>
            <person name="Hua S.X."/>
        </authorList>
    </citation>
    <scope>NUCLEOTIDE SEQUENCE [LARGE SCALE GENOMIC DNA]</scope>
    <source>
        <strain evidence="3 4">CBS 119388</strain>
    </source>
</reference>
<dbReference type="GeneID" id="43671751"/>
<evidence type="ECO:0000256" key="2">
    <source>
        <dbReference type="SAM" id="MobiDB-lite"/>
    </source>
</evidence>
<accession>A0A5N7DER0</accession>
<dbReference type="AlphaFoldDB" id="A0A5N7DER0"/>
<proteinExistence type="predicted"/>
<feature type="region of interest" description="Disordered" evidence="2">
    <location>
        <begin position="1"/>
        <end position="26"/>
    </location>
</feature>
<organism evidence="3 4">
    <name type="scientific">Aspergillus pseudonomiae</name>
    <dbReference type="NCBI Taxonomy" id="1506151"/>
    <lineage>
        <taxon>Eukaryota</taxon>
        <taxon>Fungi</taxon>
        <taxon>Dikarya</taxon>
        <taxon>Ascomycota</taxon>
        <taxon>Pezizomycotina</taxon>
        <taxon>Eurotiomycetes</taxon>
        <taxon>Eurotiomycetidae</taxon>
        <taxon>Eurotiales</taxon>
        <taxon>Aspergillaceae</taxon>
        <taxon>Aspergillus</taxon>
        <taxon>Aspergillus subgen. Circumdati</taxon>
    </lineage>
</organism>
<feature type="compositionally biased region" description="Basic and acidic residues" evidence="2">
    <location>
        <begin position="14"/>
        <end position="24"/>
    </location>
</feature>